<evidence type="ECO:0000313" key="1">
    <source>
        <dbReference type="EMBL" id="EAA16170.1"/>
    </source>
</evidence>
<dbReference type="PaxDb" id="73239-Q7RGL8"/>
<reference evidence="1 2" key="1">
    <citation type="journal article" date="2002" name="Nature">
        <title>Genome sequence and comparative analysis of the model rodent malaria parasite Plasmodium yoelii yoelii.</title>
        <authorList>
            <person name="Carlton J.M."/>
            <person name="Angiuoli S.V."/>
            <person name="Suh B.B."/>
            <person name="Kooij T.W."/>
            <person name="Pertea M."/>
            <person name="Silva J.C."/>
            <person name="Ermolaeva M.D."/>
            <person name="Allen J.E."/>
            <person name="Selengut J.D."/>
            <person name="Koo H.L."/>
            <person name="Peterson J.D."/>
            <person name="Pop M."/>
            <person name="Kosack D.S."/>
            <person name="Shumway M.F."/>
            <person name="Bidwell S.L."/>
            <person name="Shallom S.J."/>
            <person name="van Aken S.E."/>
            <person name="Riedmuller S.B."/>
            <person name="Feldblyum T.V."/>
            <person name="Cho J.K."/>
            <person name="Quackenbush J."/>
            <person name="Sedegah M."/>
            <person name="Shoaibi A."/>
            <person name="Cummings L.M."/>
            <person name="Florens L."/>
            <person name="Yates J.R."/>
            <person name="Raine J.D."/>
            <person name="Sinden R.E."/>
            <person name="Harris M.A."/>
            <person name="Cunningham D.A."/>
            <person name="Preiser P.R."/>
            <person name="Bergman L.W."/>
            <person name="Vaidya A.B."/>
            <person name="van Lin L.H."/>
            <person name="Janse C.J."/>
            <person name="Waters A.P."/>
            <person name="Smith H.O."/>
            <person name="White O.R."/>
            <person name="Salzberg S.L."/>
            <person name="Venter J.C."/>
            <person name="Fraser C.M."/>
            <person name="Hoffman S.L."/>
            <person name="Gardner M.J."/>
            <person name="Carucci D.J."/>
        </authorList>
    </citation>
    <scope>NUCLEOTIDE SEQUENCE [LARGE SCALE GENOMIC DNA]</scope>
    <source>
        <strain evidence="1 2">17XNL</strain>
    </source>
</reference>
<proteinExistence type="predicted"/>
<evidence type="ECO:0000313" key="2">
    <source>
        <dbReference type="Proteomes" id="UP000008553"/>
    </source>
</evidence>
<protein>
    <submittedName>
        <fullName evidence="1">Uncharacterized protein</fullName>
    </submittedName>
</protein>
<comment type="caution">
    <text evidence="1">The sequence shown here is derived from an EMBL/GenBank/DDBJ whole genome shotgun (WGS) entry which is preliminary data.</text>
</comment>
<feature type="non-terminal residue" evidence="1">
    <location>
        <position position="13"/>
    </location>
</feature>
<sequence length="13" mass="1533">MSWVRVMLMGPIL</sequence>
<dbReference type="Proteomes" id="UP000008553">
    <property type="component" value="Unassembled WGS sequence"/>
</dbReference>
<gene>
    <name evidence="1" type="ORF">PY04328</name>
</gene>
<organism evidence="1 2">
    <name type="scientific">Plasmodium yoelii yoelii</name>
    <dbReference type="NCBI Taxonomy" id="73239"/>
    <lineage>
        <taxon>Eukaryota</taxon>
        <taxon>Sar</taxon>
        <taxon>Alveolata</taxon>
        <taxon>Apicomplexa</taxon>
        <taxon>Aconoidasida</taxon>
        <taxon>Haemosporida</taxon>
        <taxon>Plasmodiidae</taxon>
        <taxon>Plasmodium</taxon>
        <taxon>Plasmodium (Vinckeia)</taxon>
    </lineage>
</organism>
<keyword evidence="2" id="KW-1185">Reference proteome</keyword>
<accession>Q7RGL8</accession>
<name>Q7RGL8_PLAYO</name>
<dbReference type="EMBL" id="AABL01001304">
    <property type="protein sequence ID" value="EAA16170.1"/>
    <property type="molecule type" value="Genomic_DNA"/>
</dbReference>
<dbReference type="InParanoid" id="Q7RGL8"/>